<dbReference type="Proteomes" id="UP001178507">
    <property type="component" value="Unassembled WGS sequence"/>
</dbReference>
<dbReference type="EMBL" id="CAUJNA010002624">
    <property type="protein sequence ID" value="CAJ1393676.1"/>
    <property type="molecule type" value="Genomic_DNA"/>
</dbReference>
<feature type="compositionally biased region" description="Basic residues" evidence="1">
    <location>
        <begin position="1"/>
        <end position="10"/>
    </location>
</feature>
<dbReference type="AlphaFoldDB" id="A0AA36IVI4"/>
<accession>A0AA36IVI4</accession>
<feature type="compositionally biased region" description="Low complexity" evidence="1">
    <location>
        <begin position="44"/>
        <end position="58"/>
    </location>
</feature>
<reference evidence="2" key="1">
    <citation type="submission" date="2023-08" db="EMBL/GenBank/DDBJ databases">
        <authorList>
            <person name="Chen Y."/>
            <person name="Shah S."/>
            <person name="Dougan E. K."/>
            <person name="Thang M."/>
            <person name="Chan C."/>
        </authorList>
    </citation>
    <scope>NUCLEOTIDE SEQUENCE</scope>
</reference>
<comment type="caution">
    <text evidence="2">The sequence shown here is derived from an EMBL/GenBank/DDBJ whole genome shotgun (WGS) entry which is preliminary data.</text>
</comment>
<feature type="region of interest" description="Disordered" evidence="1">
    <location>
        <begin position="1"/>
        <end position="77"/>
    </location>
</feature>
<evidence type="ECO:0000256" key="1">
    <source>
        <dbReference type="SAM" id="MobiDB-lite"/>
    </source>
</evidence>
<sequence>MTPVRSPRRPKTSEGCQRRFSGHNLGATAPLEDRSPNPLPPRPSSSCGGSRSTTASPAPGSPRPPSSPSPGQASPLSRRAYDLKPRVPSARAPSPYQANATPPMQNAALLARITQMRFPEASSVVQSLLDIDGPEAHELPVLCDAFHGRLGEIFSTLPLASLSQAAELLVSLAELADKRMPALKPEAQLNGIIEVRLNYFIHQSTRILDTKVDNSVHKTRLEQGGMLQELDHLLKCYQHAENLAREGIASLKSVKKALEHLLRLVENVPLVDLQHRAGELRSTGESCLEELLLARMRQVSLRNRQQVDCKLVAEALLEIHRKLDLPQLDREVEDTIAWEVPAMVKMWSLDRLQFECETKAGLQILAQASSRVWECANAEVSNRLLGWVCESVSNLRQSRNLDTAQAAILRWKKMTQRAIGSGLVIFAPEARTQTIDMFSRCYDDFVSSRDSSASADEIDRLLFQVAVIMGVDRKGDAEQLRKAGGSAPTPPRIRVYGC</sequence>
<name>A0AA36IVI4_9DINO</name>
<gene>
    <name evidence="2" type="ORF">EVOR1521_LOCUS18495</name>
</gene>
<organism evidence="2 3">
    <name type="scientific">Effrenium voratum</name>
    <dbReference type="NCBI Taxonomy" id="2562239"/>
    <lineage>
        <taxon>Eukaryota</taxon>
        <taxon>Sar</taxon>
        <taxon>Alveolata</taxon>
        <taxon>Dinophyceae</taxon>
        <taxon>Suessiales</taxon>
        <taxon>Symbiodiniaceae</taxon>
        <taxon>Effrenium</taxon>
    </lineage>
</organism>
<evidence type="ECO:0000313" key="2">
    <source>
        <dbReference type="EMBL" id="CAJ1393676.1"/>
    </source>
</evidence>
<keyword evidence="3" id="KW-1185">Reference proteome</keyword>
<protein>
    <submittedName>
        <fullName evidence="2">Uncharacterized protein</fullName>
    </submittedName>
</protein>
<proteinExistence type="predicted"/>
<feature type="compositionally biased region" description="Pro residues" evidence="1">
    <location>
        <begin position="59"/>
        <end position="68"/>
    </location>
</feature>
<evidence type="ECO:0000313" key="3">
    <source>
        <dbReference type="Proteomes" id="UP001178507"/>
    </source>
</evidence>